<keyword evidence="5" id="KW-1278">Translocase</keyword>
<dbReference type="InterPro" id="IPR003593">
    <property type="entry name" value="AAA+_ATPase"/>
</dbReference>
<evidence type="ECO:0000256" key="5">
    <source>
        <dbReference type="ARBA" id="ARBA00022967"/>
    </source>
</evidence>
<dbReference type="InterPro" id="IPR003439">
    <property type="entry name" value="ABC_transporter-like_ATP-bd"/>
</dbReference>
<evidence type="ECO:0000313" key="9">
    <source>
        <dbReference type="EMBL" id="QSF46033.1"/>
    </source>
</evidence>
<dbReference type="SMART" id="SM00382">
    <property type="entry name" value="AAA"/>
    <property type="match status" value="1"/>
</dbReference>
<dbReference type="InterPro" id="IPR041701">
    <property type="entry name" value="MetN_ABC"/>
</dbReference>
<dbReference type="SUPFAM" id="SSF55021">
    <property type="entry name" value="ACT-like"/>
    <property type="match status" value="1"/>
</dbReference>
<keyword evidence="2" id="KW-1003">Cell membrane</keyword>
<evidence type="ECO:0000313" key="10">
    <source>
        <dbReference type="Proteomes" id="UP000663452"/>
    </source>
</evidence>
<reference evidence="9 10" key="1">
    <citation type="submission" date="2021-02" db="EMBL/GenBank/DDBJ databases">
        <title>Paenibacillus tianjinensis sp. nov.</title>
        <authorList>
            <person name="Liu H."/>
        </authorList>
    </citation>
    <scope>NUCLEOTIDE SEQUENCE [LARGE SCALE GENOMIC DNA]</scope>
    <source>
        <strain evidence="9 10">TB2019</strain>
    </source>
</reference>
<dbReference type="GO" id="GO:0005524">
    <property type="term" value="F:ATP binding"/>
    <property type="evidence" value="ECO:0007669"/>
    <property type="project" value="UniProtKB-KW"/>
</dbReference>
<evidence type="ECO:0000256" key="6">
    <source>
        <dbReference type="ARBA" id="ARBA00022970"/>
    </source>
</evidence>
<sequence>MIEIRNVHKTFTRKGQSIEALRGVSLSIAKGDIFGVIGYSGAGKSTLIRLVNYLERPTSGEVFVQGEPLSGYSPAELRQVKKKIGMIFQHFNLLESKTVFDNIAIPLVLLKRSKQEIRERVTELLEFTGLSDKANSYPKELSGGQKQRVGIARALASNPSILLCDEATSALDPQTTKSILELLKRINEAYNITIMIITHEMAVIQQICNKVAVMEKGEIIEQGNVLDVFGSPLHPTTQNFVQTVIHNSVPQSVLHTLKAENGRRLFKLKFVGGAASEPIINSLIRRYEVNVNILFANMTEIQQTTLGNMILQMHGENTVIDQAASFIVSQGVEITEVEA</sequence>
<dbReference type="RefSeq" id="WP_206103542.1">
    <property type="nucleotide sequence ID" value="NZ_CP070969.1"/>
</dbReference>
<evidence type="ECO:0000256" key="7">
    <source>
        <dbReference type="ARBA" id="ARBA00023136"/>
    </source>
</evidence>
<keyword evidence="3" id="KW-0547">Nucleotide-binding</keyword>
<dbReference type="PROSITE" id="PS50893">
    <property type="entry name" value="ABC_TRANSPORTER_2"/>
    <property type="match status" value="1"/>
</dbReference>
<dbReference type="InterPro" id="IPR027417">
    <property type="entry name" value="P-loop_NTPase"/>
</dbReference>
<evidence type="ECO:0000256" key="4">
    <source>
        <dbReference type="ARBA" id="ARBA00022840"/>
    </source>
</evidence>
<dbReference type="PANTHER" id="PTHR43166:SF30">
    <property type="entry name" value="METHIONINE IMPORT ATP-BINDING PROTEIN METN"/>
    <property type="match status" value="1"/>
</dbReference>
<dbReference type="Pfam" id="PF00005">
    <property type="entry name" value="ABC_tran"/>
    <property type="match status" value="1"/>
</dbReference>
<proteinExistence type="predicted"/>
<dbReference type="InterPro" id="IPR018449">
    <property type="entry name" value="NIL_domain"/>
</dbReference>
<organism evidence="9 10">
    <name type="scientific">Paenibacillus tianjinensis</name>
    <dbReference type="NCBI Taxonomy" id="2810347"/>
    <lineage>
        <taxon>Bacteria</taxon>
        <taxon>Bacillati</taxon>
        <taxon>Bacillota</taxon>
        <taxon>Bacilli</taxon>
        <taxon>Bacillales</taxon>
        <taxon>Paenibacillaceae</taxon>
        <taxon>Paenibacillus</taxon>
    </lineage>
</organism>
<evidence type="ECO:0000256" key="1">
    <source>
        <dbReference type="ARBA" id="ARBA00022448"/>
    </source>
</evidence>
<evidence type="ECO:0000259" key="8">
    <source>
        <dbReference type="PROSITE" id="PS50893"/>
    </source>
</evidence>
<feature type="domain" description="ABC transporter" evidence="8">
    <location>
        <begin position="2"/>
        <end position="241"/>
    </location>
</feature>
<gene>
    <name evidence="9" type="ORF">JRJ22_05260</name>
</gene>
<evidence type="ECO:0000256" key="3">
    <source>
        <dbReference type="ARBA" id="ARBA00022741"/>
    </source>
</evidence>
<dbReference type="Proteomes" id="UP000663452">
    <property type="component" value="Chromosome"/>
</dbReference>
<dbReference type="Gene3D" id="3.30.70.260">
    <property type="match status" value="1"/>
</dbReference>
<keyword evidence="6" id="KW-0029">Amino-acid transport</keyword>
<keyword evidence="4 9" id="KW-0067">ATP-binding</keyword>
<keyword evidence="10" id="KW-1185">Reference proteome</keyword>
<dbReference type="CDD" id="cd03258">
    <property type="entry name" value="ABC_MetN_methionine_transporter"/>
    <property type="match status" value="1"/>
</dbReference>
<name>A0ABX7LGR9_9BACL</name>
<accession>A0ABX7LGR9</accession>
<dbReference type="PANTHER" id="PTHR43166">
    <property type="entry name" value="AMINO ACID IMPORT ATP-BINDING PROTEIN"/>
    <property type="match status" value="1"/>
</dbReference>
<protein>
    <submittedName>
        <fullName evidence="9">Methionine ABC transporter ATP-binding protein</fullName>
    </submittedName>
</protein>
<dbReference type="SMART" id="SM00930">
    <property type="entry name" value="NIL"/>
    <property type="match status" value="1"/>
</dbReference>
<dbReference type="InterPro" id="IPR050086">
    <property type="entry name" value="MetN_ABC_transporter-like"/>
</dbReference>
<dbReference type="Pfam" id="PF09383">
    <property type="entry name" value="NIL"/>
    <property type="match status" value="1"/>
</dbReference>
<dbReference type="InterPro" id="IPR017871">
    <property type="entry name" value="ABC_transporter-like_CS"/>
</dbReference>
<dbReference type="SUPFAM" id="SSF52540">
    <property type="entry name" value="P-loop containing nucleoside triphosphate hydrolases"/>
    <property type="match status" value="1"/>
</dbReference>
<keyword evidence="7" id="KW-0472">Membrane</keyword>
<dbReference type="EMBL" id="CP070969">
    <property type="protein sequence ID" value="QSF46033.1"/>
    <property type="molecule type" value="Genomic_DNA"/>
</dbReference>
<keyword evidence="1" id="KW-0813">Transport</keyword>
<dbReference type="Gene3D" id="3.40.50.300">
    <property type="entry name" value="P-loop containing nucleotide triphosphate hydrolases"/>
    <property type="match status" value="1"/>
</dbReference>
<dbReference type="InterPro" id="IPR045865">
    <property type="entry name" value="ACT-like_dom_sf"/>
</dbReference>
<evidence type="ECO:0000256" key="2">
    <source>
        <dbReference type="ARBA" id="ARBA00022475"/>
    </source>
</evidence>
<dbReference type="PROSITE" id="PS00211">
    <property type="entry name" value="ABC_TRANSPORTER_1"/>
    <property type="match status" value="1"/>
</dbReference>